<dbReference type="GO" id="GO:0016020">
    <property type="term" value="C:membrane"/>
    <property type="evidence" value="ECO:0007669"/>
    <property type="project" value="TreeGrafter"/>
</dbReference>
<dbReference type="Gene3D" id="3.20.20.370">
    <property type="entry name" value="Glycoside hydrolase/deacetylase"/>
    <property type="match status" value="1"/>
</dbReference>
<evidence type="ECO:0000313" key="5">
    <source>
        <dbReference type="Proteomes" id="UP000789396"/>
    </source>
</evidence>
<dbReference type="GO" id="GO:0046872">
    <property type="term" value="F:metal ion binding"/>
    <property type="evidence" value="ECO:0007669"/>
    <property type="project" value="UniProtKB-KW"/>
</dbReference>
<evidence type="ECO:0000313" key="4">
    <source>
        <dbReference type="EMBL" id="CAG8612663.1"/>
    </source>
</evidence>
<name>A0A9N9GJE1_9GLOM</name>
<keyword evidence="5" id="KW-1185">Reference proteome</keyword>
<dbReference type="InterPro" id="IPR050248">
    <property type="entry name" value="Polysacc_deacetylase_ArnD"/>
</dbReference>
<dbReference type="InterPro" id="IPR011330">
    <property type="entry name" value="Glyco_hydro/deAcase_b/a-brl"/>
</dbReference>
<reference evidence="4" key="1">
    <citation type="submission" date="2021-06" db="EMBL/GenBank/DDBJ databases">
        <authorList>
            <person name="Kallberg Y."/>
            <person name="Tangrot J."/>
            <person name="Rosling A."/>
        </authorList>
    </citation>
    <scope>NUCLEOTIDE SEQUENCE</scope>
    <source>
        <strain evidence="4">IN212</strain>
    </source>
</reference>
<dbReference type="Pfam" id="PF01522">
    <property type="entry name" value="Polysacc_deac_1"/>
    <property type="match status" value="1"/>
</dbReference>
<proteinExistence type="predicted"/>
<evidence type="ECO:0000256" key="2">
    <source>
        <dbReference type="ARBA" id="ARBA00022801"/>
    </source>
</evidence>
<keyword evidence="2" id="KW-0378">Hydrolase</keyword>
<protein>
    <submittedName>
        <fullName evidence="4">9782_t:CDS:1</fullName>
    </submittedName>
</protein>
<feature type="domain" description="NodB homology" evidence="3">
    <location>
        <begin position="105"/>
        <end position="227"/>
    </location>
</feature>
<organism evidence="4 5">
    <name type="scientific">Racocetra fulgida</name>
    <dbReference type="NCBI Taxonomy" id="60492"/>
    <lineage>
        <taxon>Eukaryota</taxon>
        <taxon>Fungi</taxon>
        <taxon>Fungi incertae sedis</taxon>
        <taxon>Mucoromycota</taxon>
        <taxon>Glomeromycotina</taxon>
        <taxon>Glomeromycetes</taxon>
        <taxon>Diversisporales</taxon>
        <taxon>Gigasporaceae</taxon>
        <taxon>Racocetra</taxon>
    </lineage>
</organism>
<evidence type="ECO:0000256" key="1">
    <source>
        <dbReference type="ARBA" id="ARBA00022723"/>
    </source>
</evidence>
<feature type="non-terminal residue" evidence="4">
    <location>
        <position position="253"/>
    </location>
</feature>
<dbReference type="PROSITE" id="PS51677">
    <property type="entry name" value="NODB"/>
    <property type="match status" value="1"/>
</dbReference>
<keyword evidence="1" id="KW-0479">Metal-binding</keyword>
<dbReference type="AlphaFoldDB" id="A0A9N9GJE1"/>
<dbReference type="OrthoDB" id="407355at2759"/>
<sequence>MLNNTFNDVINDIIMTLLMTLLVDAFKIFDFKREWPPIDKSPPPTEKHLQKVDLTKVAKAPVRKSASECPDNDNDPFCTWSCTNCIRSETDVVMCPNAGGENFILTTQTNEQIIAELEWTADAIVKAIGVKPKYMRPPFGDYDNRVRDICKQLGYKIVIWDRDSFDWLSDNNPSFQASLIEANFTQWVKESSNNTGHISLQHDLFKLAAEQVPKVIPIVTNGGYKIQPVGTCLGDNNFYQGNVTTPEQPSASV</sequence>
<accession>A0A9N9GJE1</accession>
<feature type="non-terminal residue" evidence="4">
    <location>
        <position position="1"/>
    </location>
</feature>
<gene>
    <name evidence="4" type="ORF">RFULGI_LOCUS7039</name>
</gene>
<dbReference type="PANTHER" id="PTHR10587:SF133">
    <property type="entry name" value="CHITIN DEACETYLASE 1-RELATED"/>
    <property type="match status" value="1"/>
</dbReference>
<dbReference type="Proteomes" id="UP000789396">
    <property type="component" value="Unassembled WGS sequence"/>
</dbReference>
<dbReference type="PANTHER" id="PTHR10587">
    <property type="entry name" value="GLYCOSYL TRANSFERASE-RELATED"/>
    <property type="match status" value="1"/>
</dbReference>
<evidence type="ECO:0000259" key="3">
    <source>
        <dbReference type="PROSITE" id="PS51677"/>
    </source>
</evidence>
<comment type="caution">
    <text evidence="4">The sequence shown here is derived from an EMBL/GenBank/DDBJ whole genome shotgun (WGS) entry which is preliminary data.</text>
</comment>
<dbReference type="SUPFAM" id="SSF88713">
    <property type="entry name" value="Glycoside hydrolase/deacetylase"/>
    <property type="match status" value="1"/>
</dbReference>
<dbReference type="EMBL" id="CAJVPZ010009764">
    <property type="protein sequence ID" value="CAG8612663.1"/>
    <property type="molecule type" value="Genomic_DNA"/>
</dbReference>
<dbReference type="InterPro" id="IPR002509">
    <property type="entry name" value="NODB_dom"/>
</dbReference>
<dbReference type="GO" id="GO:0005975">
    <property type="term" value="P:carbohydrate metabolic process"/>
    <property type="evidence" value="ECO:0007669"/>
    <property type="project" value="InterPro"/>
</dbReference>
<dbReference type="GO" id="GO:0009272">
    <property type="term" value="P:fungal-type cell wall biogenesis"/>
    <property type="evidence" value="ECO:0007669"/>
    <property type="project" value="UniProtKB-ARBA"/>
</dbReference>
<dbReference type="GO" id="GO:0004099">
    <property type="term" value="F:chitin deacetylase activity"/>
    <property type="evidence" value="ECO:0007669"/>
    <property type="project" value="TreeGrafter"/>
</dbReference>